<evidence type="ECO:0000313" key="1">
    <source>
        <dbReference type="EMBL" id="ORA07233.1"/>
    </source>
</evidence>
<evidence type="ECO:0000313" key="2">
    <source>
        <dbReference type="Proteomes" id="UP000192366"/>
    </source>
</evidence>
<dbReference type="AlphaFoldDB" id="A0A1W9Z4L9"/>
<gene>
    <name evidence="1" type="ORF">BST17_01860</name>
</gene>
<keyword evidence="2" id="KW-1185">Reference proteome</keyword>
<sequence length="134" mass="13961">MKDIASGKVSPEVAFRGDSAEVAMQVDLRRAEPSSVLCTHQANVGLFPSGGIASGAAEAQCPLGYLLIENIVRCREALGRHIRKVQPRLDASGIAPILGLDDAALTQCAVDIGRHAEVPGGVPLDVRVQGLAVI</sequence>
<comment type="caution">
    <text evidence="1">The sequence shown here is derived from an EMBL/GenBank/DDBJ whole genome shotgun (WGS) entry which is preliminary data.</text>
</comment>
<name>A0A1W9Z4L9_MYCBA</name>
<accession>A0A1W9Z4L9</accession>
<reference evidence="1 2" key="1">
    <citation type="submission" date="2017-02" db="EMBL/GenBank/DDBJ databases">
        <title>The new phylogeny of genus Mycobacterium.</title>
        <authorList>
            <person name="Tortoli E."/>
            <person name="Trovato A."/>
            <person name="Cirillo D.M."/>
        </authorList>
    </citation>
    <scope>NUCLEOTIDE SEQUENCE [LARGE SCALE GENOMIC DNA]</scope>
    <source>
        <strain evidence="1 2">DSM 45578</strain>
    </source>
</reference>
<organism evidence="1 2">
    <name type="scientific">Mycolicibacterium bacteremicum</name>
    <name type="common">Mycobacterium bacteremicum</name>
    <dbReference type="NCBI Taxonomy" id="564198"/>
    <lineage>
        <taxon>Bacteria</taxon>
        <taxon>Bacillati</taxon>
        <taxon>Actinomycetota</taxon>
        <taxon>Actinomycetes</taxon>
        <taxon>Mycobacteriales</taxon>
        <taxon>Mycobacteriaceae</taxon>
        <taxon>Mycolicibacterium</taxon>
    </lineage>
</organism>
<dbReference type="EMBL" id="MVHJ01000001">
    <property type="protein sequence ID" value="ORA07233.1"/>
    <property type="molecule type" value="Genomic_DNA"/>
</dbReference>
<proteinExistence type="predicted"/>
<dbReference type="STRING" id="564198.BST17_01860"/>
<dbReference type="Proteomes" id="UP000192366">
    <property type="component" value="Unassembled WGS sequence"/>
</dbReference>
<protein>
    <submittedName>
        <fullName evidence="1">Uncharacterized protein</fullName>
    </submittedName>
</protein>